<dbReference type="InterPro" id="IPR005624">
    <property type="entry name" value="PduO/GlcC-like"/>
</dbReference>
<dbReference type="EMBL" id="JAAGBB010000003">
    <property type="protein sequence ID" value="MBR0663490.1"/>
    <property type="molecule type" value="Genomic_DNA"/>
</dbReference>
<evidence type="ECO:0000256" key="2">
    <source>
        <dbReference type="SAM" id="SignalP"/>
    </source>
</evidence>
<protein>
    <submittedName>
        <fullName evidence="3">Heme-binding protein</fullName>
    </submittedName>
</protein>
<reference evidence="4" key="1">
    <citation type="journal article" date="2021" name="Syst. Appl. Microbiol.">
        <title>Roseomonas hellenica sp. nov., isolated from roots of wild-growing Alkanna tinctoria.</title>
        <authorList>
            <person name="Rat A."/>
            <person name="Naranjo H.D."/>
            <person name="Lebbe L."/>
            <person name="Cnockaert M."/>
            <person name="Krigas N."/>
            <person name="Grigoriadou K."/>
            <person name="Maloupa E."/>
            <person name="Willems A."/>
        </authorList>
    </citation>
    <scope>NUCLEOTIDE SEQUENCE [LARGE SCALE GENOMIC DNA]</scope>
    <source>
        <strain evidence="4">LMG 31523</strain>
    </source>
</reference>
<dbReference type="PANTHER" id="PTHR34309">
    <property type="entry name" value="SLR1406 PROTEIN"/>
    <property type="match status" value="1"/>
</dbReference>
<feature type="compositionally biased region" description="Pro residues" evidence="1">
    <location>
        <begin position="26"/>
        <end position="50"/>
    </location>
</feature>
<proteinExistence type="predicted"/>
<comment type="caution">
    <text evidence="3">The sequence shown here is derived from an EMBL/GenBank/DDBJ whole genome shotgun (WGS) entry which is preliminary data.</text>
</comment>
<dbReference type="Pfam" id="PF03928">
    <property type="entry name" value="HbpS-like"/>
    <property type="match status" value="1"/>
</dbReference>
<dbReference type="InterPro" id="IPR038084">
    <property type="entry name" value="PduO/GlcC-like_sf"/>
</dbReference>
<dbReference type="InterPro" id="IPR052517">
    <property type="entry name" value="GlcG_carb_metab_protein"/>
</dbReference>
<organism evidence="3 4">
    <name type="scientific">Plastoroseomonas hellenica</name>
    <dbReference type="NCBI Taxonomy" id="2687306"/>
    <lineage>
        <taxon>Bacteria</taxon>
        <taxon>Pseudomonadati</taxon>
        <taxon>Pseudomonadota</taxon>
        <taxon>Alphaproteobacteria</taxon>
        <taxon>Acetobacterales</taxon>
        <taxon>Acetobacteraceae</taxon>
        <taxon>Plastoroseomonas</taxon>
    </lineage>
</organism>
<evidence type="ECO:0000313" key="3">
    <source>
        <dbReference type="EMBL" id="MBR0663490.1"/>
    </source>
</evidence>
<dbReference type="PANTHER" id="PTHR34309:SF10">
    <property type="entry name" value="SLR1406 PROTEIN"/>
    <property type="match status" value="1"/>
</dbReference>
<keyword evidence="4" id="KW-1185">Reference proteome</keyword>
<name>A0ABS5ET67_9PROT</name>
<gene>
    <name evidence="3" type="ORF">GXW71_03880</name>
</gene>
<feature type="chain" id="PRO_5046110991" evidence="2">
    <location>
        <begin position="21"/>
        <end position="191"/>
    </location>
</feature>
<dbReference type="Proteomes" id="UP001196870">
    <property type="component" value="Unassembled WGS sequence"/>
</dbReference>
<feature type="signal peptide" evidence="2">
    <location>
        <begin position="1"/>
        <end position="20"/>
    </location>
</feature>
<evidence type="ECO:0000256" key="1">
    <source>
        <dbReference type="SAM" id="MobiDB-lite"/>
    </source>
</evidence>
<evidence type="ECO:0000313" key="4">
    <source>
        <dbReference type="Proteomes" id="UP001196870"/>
    </source>
</evidence>
<keyword evidence="2" id="KW-0732">Signal</keyword>
<dbReference type="Gene3D" id="3.30.450.150">
    <property type="entry name" value="Haem-degrading domain"/>
    <property type="match status" value="1"/>
</dbReference>
<accession>A0ABS5ET67</accession>
<dbReference type="SUPFAM" id="SSF143744">
    <property type="entry name" value="GlcG-like"/>
    <property type="match status" value="1"/>
</dbReference>
<feature type="region of interest" description="Disordered" evidence="1">
    <location>
        <begin position="23"/>
        <end position="53"/>
    </location>
</feature>
<sequence length="191" mass="18678">MPRAALLLAASFLAGTAAFAQQQPAAPAPPAPAAAPPAPTSTPTPPPPPAGLYTERSITAGLAAEAVAAAVEACAGRGHRVTAVVVDRAGVLKAALRADGAGPHSAAAARAKAYTAASTRTGTTQLLETVRSNPGASRVPDVEGFLVVGGGLPIRTGDEVVGAIGVDGSPGGLLDDQCAEAGIARIRDRLG</sequence>